<dbReference type="Proteomes" id="UP001196661">
    <property type="component" value="Unassembled WGS sequence"/>
</dbReference>
<evidence type="ECO:0000313" key="2">
    <source>
        <dbReference type="Proteomes" id="UP001196661"/>
    </source>
</evidence>
<sequence length="79" mass="8774">MYQVVTRKTDNMFNTNQFTGKNLEGLVRIALTHRELSPGVAAAIKTYRVKPQLTNAEERQLAILDSAIADGCIVPIMRA</sequence>
<gene>
    <name evidence="1" type="ORF">IXB28_01010</name>
</gene>
<dbReference type="EMBL" id="JADOER010000002">
    <property type="protein sequence ID" value="MBT9310772.1"/>
    <property type="molecule type" value="Genomic_DNA"/>
</dbReference>
<protein>
    <submittedName>
        <fullName evidence="1">Uncharacterized protein</fullName>
    </submittedName>
</protein>
<organism evidence="1 2">
    <name type="scientific">Leptothoe kymatousa TAU-MAC 1615</name>
    <dbReference type="NCBI Taxonomy" id="2364775"/>
    <lineage>
        <taxon>Bacteria</taxon>
        <taxon>Bacillati</taxon>
        <taxon>Cyanobacteriota</taxon>
        <taxon>Cyanophyceae</taxon>
        <taxon>Nodosilineales</taxon>
        <taxon>Cymatolegaceae</taxon>
        <taxon>Leptothoe</taxon>
        <taxon>Leptothoe kymatousa</taxon>
    </lineage>
</organism>
<comment type="caution">
    <text evidence="1">The sequence shown here is derived from an EMBL/GenBank/DDBJ whole genome shotgun (WGS) entry which is preliminary data.</text>
</comment>
<evidence type="ECO:0000313" key="1">
    <source>
        <dbReference type="EMBL" id="MBT9310772.1"/>
    </source>
</evidence>
<reference evidence="1 2" key="1">
    <citation type="journal article" date="2021" name="Mar. Drugs">
        <title>Genome Reduction and Secondary Metabolism of the Marine Sponge-Associated Cyanobacterium Leptothoe.</title>
        <authorList>
            <person name="Konstantinou D."/>
            <person name="Popin R.V."/>
            <person name="Fewer D.P."/>
            <person name="Sivonen K."/>
            <person name="Gkelis S."/>
        </authorList>
    </citation>
    <scope>NUCLEOTIDE SEQUENCE [LARGE SCALE GENOMIC DNA]</scope>
    <source>
        <strain evidence="1 2">TAU-MAC 1615</strain>
    </source>
</reference>
<accession>A0ABS5XYR6</accession>
<dbReference type="RefSeq" id="WP_215616676.1">
    <property type="nucleotide sequence ID" value="NZ_JADOER010000002.1"/>
</dbReference>
<proteinExistence type="predicted"/>
<keyword evidence="2" id="KW-1185">Reference proteome</keyword>
<name>A0ABS5XYR6_9CYAN</name>